<dbReference type="AlphaFoldDB" id="A0AAN0MC10"/>
<feature type="transmembrane region" description="Helical" evidence="1">
    <location>
        <begin position="6"/>
        <end position="25"/>
    </location>
</feature>
<reference evidence="2 3" key="1">
    <citation type="submission" date="2024-04" db="EMBL/GenBank/DDBJ databases">
        <title>Phylogenomic analyses of a clade within the roseobacter group suggest taxonomic reassignments of species of the genera Aestuariivita, Citreicella, Loktanella, Nautella, Pelagibaca, Ruegeria, Thalassobius, Thiobacimonas and Tropicibacter, and the proposal o.</title>
        <authorList>
            <person name="Jeon C.O."/>
        </authorList>
    </citation>
    <scope>NUCLEOTIDE SEQUENCE [LARGE SCALE GENOMIC DNA]</scope>
    <source>
        <strain evidence="2 3">G8-12</strain>
    </source>
</reference>
<keyword evidence="1" id="KW-0472">Membrane</keyword>
<dbReference type="Proteomes" id="UP001451782">
    <property type="component" value="Chromosome"/>
</dbReference>
<keyword evidence="3" id="KW-1185">Reference proteome</keyword>
<evidence type="ECO:0000256" key="1">
    <source>
        <dbReference type="SAM" id="Phobius"/>
    </source>
</evidence>
<gene>
    <name evidence="2" type="ORF">AABB28_08470</name>
</gene>
<keyword evidence="1" id="KW-0812">Transmembrane</keyword>
<keyword evidence="1" id="KW-1133">Transmembrane helix</keyword>
<evidence type="ECO:0000313" key="3">
    <source>
        <dbReference type="Proteomes" id="UP001451782"/>
    </source>
</evidence>
<dbReference type="KEGG" id="yag:AABB28_08470"/>
<dbReference type="EMBL" id="CP151762">
    <property type="protein sequence ID" value="WZU65276.1"/>
    <property type="molecule type" value="Genomic_DNA"/>
</dbReference>
<accession>A0AAN0MC10</accession>
<proteinExistence type="predicted"/>
<name>A0AAN0MC10_9RHOB</name>
<organism evidence="2 3">
    <name type="scientific">Yoonia algicola</name>
    <dbReference type="NCBI Taxonomy" id="3137368"/>
    <lineage>
        <taxon>Bacteria</taxon>
        <taxon>Pseudomonadati</taxon>
        <taxon>Pseudomonadota</taxon>
        <taxon>Alphaproteobacteria</taxon>
        <taxon>Rhodobacterales</taxon>
        <taxon>Paracoccaceae</taxon>
        <taxon>Yoonia</taxon>
    </lineage>
</organism>
<sequence>MADPLEMAILAWMALPFVVFFWLSARRNSKEASIVNAAKEDEIILFKAKLEPIRAA</sequence>
<protein>
    <submittedName>
        <fullName evidence="2">Uncharacterized protein</fullName>
    </submittedName>
</protein>
<dbReference type="RefSeq" id="WP_342071623.1">
    <property type="nucleotide sequence ID" value="NZ_CP151762.1"/>
</dbReference>
<evidence type="ECO:0000313" key="2">
    <source>
        <dbReference type="EMBL" id="WZU65276.1"/>
    </source>
</evidence>